<dbReference type="PRINTS" id="PR00132">
    <property type="entry name" value="GLHYDRLASE2"/>
</dbReference>
<keyword evidence="11" id="KW-1185">Reference proteome</keyword>
<evidence type="ECO:0000259" key="9">
    <source>
        <dbReference type="SMART" id="SM01038"/>
    </source>
</evidence>
<evidence type="ECO:0000313" key="11">
    <source>
        <dbReference type="Proteomes" id="UP000532194"/>
    </source>
</evidence>
<evidence type="ECO:0000256" key="7">
    <source>
        <dbReference type="ARBA" id="ARBA00032230"/>
    </source>
</evidence>
<dbReference type="PANTHER" id="PTHR46323">
    <property type="entry name" value="BETA-GALACTOSIDASE"/>
    <property type="match status" value="1"/>
</dbReference>
<dbReference type="Pfam" id="PF02837">
    <property type="entry name" value="Glyco_hydro_2_N"/>
    <property type="match status" value="1"/>
</dbReference>
<evidence type="ECO:0000313" key="10">
    <source>
        <dbReference type="EMBL" id="NMM94878.1"/>
    </source>
</evidence>
<evidence type="ECO:0000256" key="8">
    <source>
        <dbReference type="RuleBase" id="RU361154"/>
    </source>
</evidence>
<protein>
    <recommendedName>
        <fullName evidence="4 8">Beta-galactosidase</fullName>
        <ecNumber evidence="3 8">3.2.1.23</ecNumber>
    </recommendedName>
    <alternativeName>
        <fullName evidence="7 8">Lactase</fullName>
    </alternativeName>
</protein>
<accession>A0A7Y0HTS1</accession>
<evidence type="ECO:0000256" key="1">
    <source>
        <dbReference type="ARBA" id="ARBA00001412"/>
    </source>
</evidence>
<evidence type="ECO:0000256" key="5">
    <source>
        <dbReference type="ARBA" id="ARBA00022801"/>
    </source>
</evidence>
<dbReference type="InterPro" id="IPR014718">
    <property type="entry name" value="GH-type_carb-bd"/>
</dbReference>
<dbReference type="InterPro" id="IPR004199">
    <property type="entry name" value="B-gal_small/dom_5"/>
</dbReference>
<dbReference type="InterPro" id="IPR008979">
    <property type="entry name" value="Galactose-bd-like_sf"/>
</dbReference>
<dbReference type="GO" id="GO:0009341">
    <property type="term" value="C:beta-galactosidase complex"/>
    <property type="evidence" value="ECO:0007669"/>
    <property type="project" value="InterPro"/>
</dbReference>
<dbReference type="EMBL" id="JAAIII010000007">
    <property type="protein sequence ID" value="NMM94878.1"/>
    <property type="molecule type" value="Genomic_DNA"/>
</dbReference>
<dbReference type="PROSITE" id="PS00719">
    <property type="entry name" value="GLYCOSYL_HYDROL_F2_1"/>
    <property type="match status" value="1"/>
</dbReference>
<evidence type="ECO:0000256" key="2">
    <source>
        <dbReference type="ARBA" id="ARBA00007401"/>
    </source>
</evidence>
<dbReference type="Gene3D" id="2.60.40.10">
    <property type="entry name" value="Immunoglobulins"/>
    <property type="match status" value="1"/>
</dbReference>
<dbReference type="SMART" id="SM01038">
    <property type="entry name" value="Bgal_small_N"/>
    <property type="match status" value="1"/>
</dbReference>
<organism evidence="10 11">
    <name type="scientific">Bifidobacterium oedipodis</name>
    <dbReference type="NCBI Taxonomy" id="2675322"/>
    <lineage>
        <taxon>Bacteria</taxon>
        <taxon>Bacillati</taxon>
        <taxon>Actinomycetota</taxon>
        <taxon>Actinomycetes</taxon>
        <taxon>Bifidobacteriales</taxon>
        <taxon>Bifidobacteriaceae</taxon>
        <taxon>Bifidobacterium</taxon>
    </lineage>
</organism>
<dbReference type="InterPro" id="IPR006104">
    <property type="entry name" value="Glyco_hydro_2_N"/>
</dbReference>
<evidence type="ECO:0000256" key="3">
    <source>
        <dbReference type="ARBA" id="ARBA00012756"/>
    </source>
</evidence>
<evidence type="ECO:0000256" key="6">
    <source>
        <dbReference type="ARBA" id="ARBA00023295"/>
    </source>
</evidence>
<dbReference type="GO" id="GO:0005990">
    <property type="term" value="P:lactose catabolic process"/>
    <property type="evidence" value="ECO:0007669"/>
    <property type="project" value="TreeGrafter"/>
</dbReference>
<dbReference type="InterPro" id="IPR017853">
    <property type="entry name" value="GH"/>
</dbReference>
<dbReference type="Pfam" id="PF00703">
    <property type="entry name" value="Glyco_hydro_2"/>
    <property type="match status" value="1"/>
</dbReference>
<comment type="catalytic activity">
    <reaction evidence="1 8">
        <text>Hydrolysis of terminal non-reducing beta-D-galactose residues in beta-D-galactosides.</text>
        <dbReference type="EC" id="3.2.1.23"/>
    </reaction>
</comment>
<dbReference type="InterPro" id="IPR013783">
    <property type="entry name" value="Ig-like_fold"/>
</dbReference>
<dbReference type="InterPro" id="IPR023230">
    <property type="entry name" value="Glyco_hydro_2_CS"/>
</dbReference>
<dbReference type="AlphaFoldDB" id="A0A7Y0HTS1"/>
<keyword evidence="6 8" id="KW-0326">Glycosidase</keyword>
<dbReference type="SUPFAM" id="SSF74650">
    <property type="entry name" value="Galactose mutarotase-like"/>
    <property type="match status" value="1"/>
</dbReference>
<dbReference type="GO" id="GO:0004565">
    <property type="term" value="F:beta-galactosidase activity"/>
    <property type="evidence" value="ECO:0007669"/>
    <property type="project" value="UniProtKB-EC"/>
</dbReference>
<proteinExistence type="inferred from homology"/>
<dbReference type="InterPro" id="IPR006101">
    <property type="entry name" value="Glyco_hydro_2"/>
</dbReference>
<dbReference type="InterPro" id="IPR050347">
    <property type="entry name" value="Bact_Beta-galactosidase"/>
</dbReference>
<dbReference type="RefSeq" id="WP_169172894.1">
    <property type="nucleotide sequence ID" value="NZ_JAAIII010000007.1"/>
</dbReference>
<dbReference type="InterPro" id="IPR006102">
    <property type="entry name" value="Ig-like_GH2"/>
</dbReference>
<evidence type="ECO:0000256" key="4">
    <source>
        <dbReference type="ARBA" id="ARBA00013303"/>
    </source>
</evidence>
<dbReference type="Pfam" id="PF02929">
    <property type="entry name" value="Bgal_small_N"/>
    <property type="match status" value="1"/>
</dbReference>
<dbReference type="InterPro" id="IPR023232">
    <property type="entry name" value="Glyco_hydro_2_AS"/>
</dbReference>
<comment type="caution">
    <text evidence="10">The sequence shown here is derived from an EMBL/GenBank/DDBJ whole genome shotgun (WGS) entry which is preliminary data.</text>
</comment>
<name>A0A7Y0HTS1_9BIFI</name>
<dbReference type="InterPro" id="IPR011013">
    <property type="entry name" value="Gal_mutarotase_sf_dom"/>
</dbReference>
<dbReference type="GO" id="GO:0030246">
    <property type="term" value="F:carbohydrate binding"/>
    <property type="evidence" value="ECO:0007669"/>
    <property type="project" value="InterPro"/>
</dbReference>
<dbReference type="InterPro" id="IPR036156">
    <property type="entry name" value="Beta-gal/glucu_dom_sf"/>
</dbReference>
<dbReference type="Gene3D" id="2.60.120.260">
    <property type="entry name" value="Galactose-binding domain-like"/>
    <property type="match status" value="1"/>
</dbReference>
<feature type="domain" description="Beta galactosidase small chain/" evidence="9">
    <location>
        <begin position="872"/>
        <end position="1170"/>
    </location>
</feature>
<dbReference type="InterPro" id="IPR006103">
    <property type="entry name" value="Glyco_hydro_2_cat"/>
</dbReference>
<dbReference type="SUPFAM" id="SSF49785">
    <property type="entry name" value="Galactose-binding domain-like"/>
    <property type="match status" value="1"/>
</dbReference>
<dbReference type="PANTHER" id="PTHR46323:SF2">
    <property type="entry name" value="BETA-GALACTOSIDASE"/>
    <property type="match status" value="1"/>
</dbReference>
<dbReference type="PROSITE" id="PS00608">
    <property type="entry name" value="GLYCOSYL_HYDROL_F2_2"/>
    <property type="match status" value="1"/>
</dbReference>
<keyword evidence="5 8" id="KW-0378">Hydrolase</keyword>
<dbReference type="Pfam" id="PF02836">
    <property type="entry name" value="Glyco_hydro_2_C"/>
    <property type="match status" value="1"/>
</dbReference>
<dbReference type="SUPFAM" id="SSF49303">
    <property type="entry name" value="beta-Galactosidase/glucuronidase domain"/>
    <property type="match status" value="1"/>
</dbReference>
<comment type="similarity">
    <text evidence="2 8">Belongs to the glycosyl hydrolase 2 family.</text>
</comment>
<sequence length="1174" mass="131430">MFIPKYYEDLGTLHVGTEPNRAYYVPASQPTETIGEHRTDSDRFHLLNGEWDFRYYPSIWDLDAEVTRAQAAHDPTFFEQGFNASPSAGFTQVQVPGVWQNYGVDGHQYTNVNYPFPLDPPHVPQDNPCAVYLTDFEYEPDPEAPRTFLNFEGVDSCLYVWLNGQFVGYSQVSHTTTEFEVTDLLEEGENTLAVLVLKWCDGSYLEDQDKFRMSGIFRDVYLVARPEHAIRDFFVHTTLHWEDDAAASADVALDLAFFDHKATEVTATLFDAAGNAVDSTAITPADVALFGGNAADADTTFPIWDGTLSLHIDAPQLWTPETPYLYTLVLQTAHESIIQLIGVREIRKVATTDAYGHTREVIELNRHTFTIHGVNRHDSDPVTGPVISQAQIMADLTLMKQHNVNGIRTSHYPNAPHFYDLYDLMGFYVIAEADNESHGCDAFYGDRSEANLAKEQWNDRIADNPDWIEATVDRTQRSVERDKNHASILMWSMGNECSYGCTFEEALRWTKQFDPSRLTHYESSVHASERRIRQAADPAIAALAPADGEAFYNAVRASYDFSNLDVYSRMYPTLQEIEDYFSDHDPLGNPYHTGDNGDNGIKPYVLCEFCHAMGNGPGDLEDYFEAIQRHPSLVGGYIWEWCDHAIDRGTNAAGRHEYAYGGDSGEYPHDGNFCMDGLVYPDRTPHTGLAEFKNVYRPARVVGGVQRVVFASAEQLAEQTEEQGFAVTLHNYLDVSALGQVATLMWELYVDGELVSYYLFDESDQEQLNAIAPHGEATVLLPGLDLPEDLHGRVALVVRYLTPQAVVNPVDGSELLPELFELGFDEIPIDTGDDRNRTAVARQESLRVPTMEKQFADSPFAIHVREQGPMLLVENALFRYALDQRTGLFAEMTLNNRSLLSRPMQVTVWRAPTDNDRNIKHSWLAARYDHATARAYDVTVQDSAAVDNDNMDGAVTIHATMALVAPVVQPIARIDTLWTIHPSGAVELNMDVTRDPSFPFLPRLGIELTLPETMNRVQYCGLGPLESYPDKRRASWHGVFESTVNAEFEPYIKPQENGNHHDCDWANIVGDEIALHIYAGERDTTNATNTANAADTADMTPSLVTFDFQALPYSAAELTKAQHNAELADSHATTVFVGLQSGIGSNSCGPELGEQYRLDDERFALRLTFAPEAQ</sequence>
<dbReference type="Gene3D" id="3.20.20.80">
    <property type="entry name" value="Glycosidases"/>
    <property type="match status" value="1"/>
</dbReference>
<dbReference type="EC" id="3.2.1.23" evidence="3 8"/>
<reference evidence="10 11" key="1">
    <citation type="submission" date="2020-02" db="EMBL/GenBank/DDBJ databases">
        <title>Characterization of phylogenetic diversity of novel bifidobacterial species isolated in Czech ZOOs.</title>
        <authorList>
            <person name="Lugli G.A."/>
            <person name="Vera N.B."/>
            <person name="Ventura M."/>
        </authorList>
    </citation>
    <scope>NUCLEOTIDE SEQUENCE [LARGE SCALE GENOMIC DNA]</scope>
    <source>
        <strain evidence="10 11">DSM 109957</strain>
    </source>
</reference>
<dbReference type="Gene3D" id="2.70.98.10">
    <property type="match status" value="1"/>
</dbReference>
<gene>
    <name evidence="10" type="ORF">G1C95_2066</name>
</gene>
<dbReference type="Proteomes" id="UP000532194">
    <property type="component" value="Unassembled WGS sequence"/>
</dbReference>
<dbReference type="SUPFAM" id="SSF51445">
    <property type="entry name" value="(Trans)glycosidases"/>
    <property type="match status" value="1"/>
</dbReference>